<keyword evidence="1" id="KW-1133">Transmembrane helix</keyword>
<evidence type="ECO:0008006" key="4">
    <source>
        <dbReference type="Google" id="ProtNLM"/>
    </source>
</evidence>
<dbReference type="Proteomes" id="UP001424459">
    <property type="component" value="Unassembled WGS sequence"/>
</dbReference>
<evidence type="ECO:0000256" key="1">
    <source>
        <dbReference type="SAM" id="Phobius"/>
    </source>
</evidence>
<evidence type="ECO:0000313" key="3">
    <source>
        <dbReference type="Proteomes" id="UP001424459"/>
    </source>
</evidence>
<comment type="caution">
    <text evidence="2">The sequence shown here is derived from an EMBL/GenBank/DDBJ whole genome shotgun (WGS) entry which is preliminary data.</text>
</comment>
<reference evidence="3" key="1">
    <citation type="journal article" date="2019" name="Int. J. Syst. Evol. Microbiol.">
        <title>The Global Catalogue of Microorganisms (GCM) 10K type strain sequencing project: providing services to taxonomists for standard genome sequencing and annotation.</title>
        <authorList>
            <consortium name="The Broad Institute Genomics Platform"/>
            <consortium name="The Broad Institute Genome Sequencing Center for Infectious Disease"/>
            <person name="Wu L."/>
            <person name="Ma J."/>
        </authorList>
    </citation>
    <scope>NUCLEOTIDE SEQUENCE [LARGE SCALE GENOMIC DNA]</scope>
    <source>
        <strain evidence="3">JCM 17564</strain>
    </source>
</reference>
<sequence>MAPTDRAGLARYRDLYLWMLIPMAVMQLGILRDYWGDFSDNAWPVHVHYWTATLWYLLLIVQPRLATTGRMAQHRTWGMIGFFLAGGVAFTALAALNRDIVNAGRAAASPDQFGPFKPWFFYGIAAVEFVMMSAFIVAIVQAIRHRKRLEDHAWWLVSSVFIIMMPTLGRGMQFLWFMIGRPEDAVTLPLYVSTAAIVALLAWAARRYGRFNHPATWLALGANLFNLLFEPLGKWVWLQGVLRMIIKD</sequence>
<name>A0ABP7U202_9SPHN</name>
<feature type="transmembrane region" description="Helical" evidence="1">
    <location>
        <begin position="119"/>
        <end position="143"/>
    </location>
</feature>
<gene>
    <name evidence="2" type="ORF">GCM10022281_13130</name>
</gene>
<proteinExistence type="predicted"/>
<feature type="transmembrane region" description="Helical" evidence="1">
    <location>
        <begin position="185"/>
        <end position="205"/>
    </location>
</feature>
<keyword evidence="3" id="KW-1185">Reference proteome</keyword>
<organism evidence="2 3">
    <name type="scientific">Sphingomonas rosea</name>
    <dbReference type="NCBI Taxonomy" id="335605"/>
    <lineage>
        <taxon>Bacteria</taxon>
        <taxon>Pseudomonadati</taxon>
        <taxon>Pseudomonadota</taxon>
        <taxon>Alphaproteobacteria</taxon>
        <taxon>Sphingomonadales</taxon>
        <taxon>Sphingomonadaceae</taxon>
        <taxon>Sphingomonas</taxon>
    </lineage>
</organism>
<dbReference type="EMBL" id="BAABBR010000001">
    <property type="protein sequence ID" value="GAA4034395.1"/>
    <property type="molecule type" value="Genomic_DNA"/>
</dbReference>
<feature type="transmembrane region" description="Helical" evidence="1">
    <location>
        <begin position="155"/>
        <end position="179"/>
    </location>
</feature>
<evidence type="ECO:0000313" key="2">
    <source>
        <dbReference type="EMBL" id="GAA4034395.1"/>
    </source>
</evidence>
<feature type="transmembrane region" description="Helical" evidence="1">
    <location>
        <begin position="15"/>
        <end position="35"/>
    </location>
</feature>
<protein>
    <recommendedName>
        <fullName evidence="4">DUF2306 domain-containing protein</fullName>
    </recommendedName>
</protein>
<accession>A0ABP7U202</accession>
<dbReference type="RefSeq" id="WP_344696231.1">
    <property type="nucleotide sequence ID" value="NZ_BAABBR010000001.1"/>
</dbReference>
<feature type="transmembrane region" description="Helical" evidence="1">
    <location>
        <begin position="47"/>
        <end position="65"/>
    </location>
</feature>
<feature type="transmembrane region" description="Helical" evidence="1">
    <location>
        <begin position="77"/>
        <end position="96"/>
    </location>
</feature>
<keyword evidence="1" id="KW-0812">Transmembrane</keyword>
<keyword evidence="1" id="KW-0472">Membrane</keyword>